<comment type="subcellular location">
    <subcellularLocation>
        <location evidence="1">Mitochondrion</location>
    </subcellularLocation>
</comment>
<evidence type="ECO:0000313" key="8">
    <source>
        <dbReference type="EMBL" id="ODV69395.1"/>
    </source>
</evidence>
<dbReference type="PANTHER" id="PTHR36091:SF1">
    <property type="entry name" value="ALTERED INHERITANCE OF MITOCHONDRIA PROTEIN 9, MITOCHONDRIAL"/>
    <property type="match status" value="1"/>
</dbReference>
<keyword evidence="4" id="KW-0809">Transit peptide</keyword>
<evidence type="ECO:0000256" key="6">
    <source>
        <dbReference type="ARBA" id="ARBA00031849"/>
    </source>
</evidence>
<evidence type="ECO:0000256" key="2">
    <source>
        <dbReference type="ARBA" id="ARBA00005543"/>
    </source>
</evidence>
<protein>
    <recommendedName>
        <fullName evidence="3">Altered inheritance of mitochondria protein 9, mitochondrial</fullName>
    </recommendedName>
    <alternativeName>
        <fullName evidence="6">Found in mitochondrial proteome protein 29</fullName>
    </alternativeName>
</protein>
<evidence type="ECO:0000256" key="5">
    <source>
        <dbReference type="ARBA" id="ARBA00023128"/>
    </source>
</evidence>
<name>A0A1E4RQQ2_9ASCO</name>
<dbReference type="PANTHER" id="PTHR36091">
    <property type="entry name" value="ALTERED INHERITANCE OF MITOCHONDRIA PROTEIN 9, MITOCHONDRIAL"/>
    <property type="match status" value="1"/>
</dbReference>
<dbReference type="STRING" id="984485.A0A1E4RQQ2"/>
<dbReference type="Gene3D" id="3.30.200.20">
    <property type="entry name" value="Phosphorylase Kinase, domain 1"/>
    <property type="match status" value="1"/>
</dbReference>
<evidence type="ECO:0000259" key="7">
    <source>
        <dbReference type="Pfam" id="PF01636"/>
    </source>
</evidence>
<evidence type="ECO:0000256" key="3">
    <source>
        <dbReference type="ARBA" id="ARBA00016197"/>
    </source>
</evidence>
<keyword evidence="5" id="KW-0496">Mitochondrion</keyword>
<dbReference type="InterPro" id="IPR011009">
    <property type="entry name" value="Kinase-like_dom_sf"/>
</dbReference>
<gene>
    <name evidence="8" type="ORF">HYPBUDRAFT_131190</name>
</gene>
<accession>A0A1E4RQQ2</accession>
<feature type="domain" description="Aminoglycoside phosphotransferase" evidence="7">
    <location>
        <begin position="157"/>
        <end position="262"/>
    </location>
</feature>
<dbReference type="EMBL" id="KV454538">
    <property type="protein sequence ID" value="ODV69395.1"/>
    <property type="molecule type" value="Genomic_DNA"/>
</dbReference>
<dbReference type="OrthoDB" id="2968323at2759"/>
<dbReference type="GO" id="GO:0005739">
    <property type="term" value="C:mitochondrion"/>
    <property type="evidence" value="ECO:0007669"/>
    <property type="project" value="UniProtKB-SubCell"/>
</dbReference>
<dbReference type="AlphaFoldDB" id="A0A1E4RQQ2"/>
<proteinExistence type="inferred from homology"/>
<comment type="similarity">
    <text evidence="2">Belongs to the AIM9 family.</text>
</comment>
<evidence type="ECO:0000256" key="1">
    <source>
        <dbReference type="ARBA" id="ARBA00004173"/>
    </source>
</evidence>
<organism evidence="8 9">
    <name type="scientific">Hyphopichia burtonii NRRL Y-1933</name>
    <dbReference type="NCBI Taxonomy" id="984485"/>
    <lineage>
        <taxon>Eukaryota</taxon>
        <taxon>Fungi</taxon>
        <taxon>Dikarya</taxon>
        <taxon>Ascomycota</taxon>
        <taxon>Saccharomycotina</taxon>
        <taxon>Pichiomycetes</taxon>
        <taxon>Debaryomycetaceae</taxon>
        <taxon>Hyphopichia</taxon>
    </lineage>
</organism>
<dbReference type="RefSeq" id="XP_020078462.1">
    <property type="nucleotide sequence ID" value="XM_020219444.1"/>
</dbReference>
<evidence type="ECO:0000256" key="4">
    <source>
        <dbReference type="ARBA" id="ARBA00022946"/>
    </source>
</evidence>
<evidence type="ECO:0000313" key="9">
    <source>
        <dbReference type="Proteomes" id="UP000095085"/>
    </source>
</evidence>
<dbReference type="Pfam" id="PF01636">
    <property type="entry name" value="APH"/>
    <property type="match status" value="1"/>
</dbReference>
<keyword evidence="9" id="KW-1185">Reference proteome</keyword>
<dbReference type="InterPro" id="IPR051035">
    <property type="entry name" value="Mito_inheritance_9"/>
</dbReference>
<reference evidence="9" key="1">
    <citation type="submission" date="2016-05" db="EMBL/GenBank/DDBJ databases">
        <title>Comparative genomics of biotechnologically important yeasts.</title>
        <authorList>
            <consortium name="DOE Joint Genome Institute"/>
            <person name="Riley R."/>
            <person name="Haridas S."/>
            <person name="Wolfe K.H."/>
            <person name="Lopes M.R."/>
            <person name="Hittinger C.T."/>
            <person name="Goker M."/>
            <person name="Salamov A."/>
            <person name="Wisecaver J."/>
            <person name="Long T.M."/>
            <person name="Aerts A.L."/>
            <person name="Barry K."/>
            <person name="Choi C."/>
            <person name="Clum A."/>
            <person name="Coughlan A.Y."/>
            <person name="Deshpande S."/>
            <person name="Douglass A.P."/>
            <person name="Hanson S.J."/>
            <person name="Klenk H.-P."/>
            <person name="Labutti K."/>
            <person name="Lapidus A."/>
            <person name="Lindquist E."/>
            <person name="Lipzen A."/>
            <person name="Meier-Kolthoff J.P."/>
            <person name="Ohm R.A."/>
            <person name="Otillar R.P."/>
            <person name="Pangilinan J."/>
            <person name="Peng Y."/>
            <person name="Rokas A."/>
            <person name="Rosa C.A."/>
            <person name="Scheuner C."/>
            <person name="Sibirny A.A."/>
            <person name="Slot J.C."/>
            <person name="Stielow J.B."/>
            <person name="Sun H."/>
            <person name="Kurtzman C.P."/>
            <person name="Blackwell M."/>
            <person name="Grigoriev I.V."/>
            <person name="Jeffries T.W."/>
        </authorList>
    </citation>
    <scope>NUCLEOTIDE SEQUENCE [LARGE SCALE GENOMIC DNA]</scope>
    <source>
        <strain evidence="9">NRRL Y-1933</strain>
    </source>
</reference>
<dbReference type="SUPFAM" id="SSF56112">
    <property type="entry name" value="Protein kinase-like (PK-like)"/>
    <property type="match status" value="1"/>
</dbReference>
<dbReference type="GeneID" id="30993994"/>
<dbReference type="Proteomes" id="UP000095085">
    <property type="component" value="Unassembled WGS sequence"/>
</dbReference>
<dbReference type="InterPro" id="IPR002575">
    <property type="entry name" value="Aminoglycoside_PTrfase"/>
</dbReference>
<sequence length="644" mass="73195">MMLRTLARTRLASNAIKANPRLSLGSRAFASPLVANTLSKRLNSTLSDKPKEVFTKVSDTQDPQRSPFFQYTWGTWMNNDKVERAKRQTKFSIEGITSLLEDLNLTRKNSENVDKSGEPFVKKPTQLKDGSKVLTNNLSPDLIGKASNDQLLVKSIASIHEGKHHRIYKVTLSSEKELVLRIPYKLESDHAISSKIKSEVATLDFLNLKLGANVPKVIAYGDSRNNSLESPFILMEYIEGELLMKQWNPLVSDEVEGAVEDLKKVIDPIVDFQDKLLSVTFNKSGSLYFFDDVDVTNQGVTPYEGEENPLLKDRWRIGPSVEKHFAKNKNKLSEKEIAQYNGPWDAEKPLDLITSVADVELANLKNRLALAQADAGSKVESIDLLNKQISTFENFKTMSDKLIKPDSSAIMNVEELFKPRLYAPDLDPLNVIVNSNKKNTPYFLDFEYSTIKPFIFFNYPAFVAYQGAKIYNLQEDIPDYDKLDEVDKQQYQFMYYKTRNERLWEHALNDRKHDLIAVASPHIKVLKSPYVQALEFKNDKDHLYVEGSIVQLQAMWEAYVANGICNATESEFPIKYSADYLDQHQKDLEEYQMEIVSSPFAATGGWVPHDMFVQLKEQGIIVEDASGNYKIETEAALKEDPPAN</sequence>